<evidence type="ECO:0000259" key="3">
    <source>
        <dbReference type="PROSITE" id="PS50076"/>
    </source>
</evidence>
<dbReference type="InterPro" id="IPR036869">
    <property type="entry name" value="J_dom_sf"/>
</dbReference>
<feature type="region of interest" description="Disordered" evidence="1">
    <location>
        <begin position="104"/>
        <end position="126"/>
    </location>
</feature>
<dbReference type="EMBL" id="AP028920">
    <property type="protein sequence ID" value="BET00923.1"/>
    <property type="molecule type" value="Genomic_DNA"/>
</dbReference>
<sequence>MFSWILCFSRLTTNSGRILKLDCRRWMSRSYYEILKVPQNCSSKEVRDAFISLSKQNHPDKHGNDPAMHERFVQINEAYSVLSNPTSRRSYDISLVSKRKLAEPHVRTSRPYQNQSYGQSSYSRASGSGGEEYYYTSWDKKTWEKAENARKGRGSADYYGLKGVKKVSNSTILLLVVGFMCVGGSLMWFIIQTYSKKIRDQMIERSHKLSLIHSMAQEKARLYGNEYQIAALKSTLLSTYDESELSDGTGQLHVLPAQDSLNPASEKT</sequence>
<evidence type="ECO:0000313" key="5">
    <source>
        <dbReference type="Proteomes" id="UP001307889"/>
    </source>
</evidence>
<keyword evidence="2" id="KW-0812">Transmembrane</keyword>
<reference evidence="4 5" key="1">
    <citation type="submission" date="2023-09" db="EMBL/GenBank/DDBJ databases">
        <title>Nesidiocoris tenuis whole genome shotgun sequence.</title>
        <authorList>
            <person name="Shibata T."/>
            <person name="Shimoda M."/>
            <person name="Kobayashi T."/>
            <person name="Uehara T."/>
        </authorList>
    </citation>
    <scope>NUCLEOTIDE SEQUENCE [LARGE SCALE GENOMIC DNA]</scope>
    <source>
        <strain evidence="4 5">Japan</strain>
    </source>
</reference>
<accession>A0ABN7BB90</accession>
<dbReference type="Gene3D" id="1.10.287.110">
    <property type="entry name" value="DnaJ domain"/>
    <property type="match status" value="1"/>
</dbReference>
<dbReference type="Pfam" id="PF00226">
    <property type="entry name" value="DnaJ"/>
    <property type="match status" value="1"/>
</dbReference>
<dbReference type="CDD" id="cd06257">
    <property type="entry name" value="DnaJ"/>
    <property type="match status" value="1"/>
</dbReference>
<gene>
    <name evidence="4" type="ORF">NTJ_13739</name>
</gene>
<dbReference type="InterPro" id="IPR052763">
    <property type="entry name" value="DnaJ_C4"/>
</dbReference>
<organism evidence="4 5">
    <name type="scientific">Nesidiocoris tenuis</name>
    <dbReference type="NCBI Taxonomy" id="355587"/>
    <lineage>
        <taxon>Eukaryota</taxon>
        <taxon>Metazoa</taxon>
        <taxon>Ecdysozoa</taxon>
        <taxon>Arthropoda</taxon>
        <taxon>Hexapoda</taxon>
        <taxon>Insecta</taxon>
        <taxon>Pterygota</taxon>
        <taxon>Neoptera</taxon>
        <taxon>Paraneoptera</taxon>
        <taxon>Hemiptera</taxon>
        <taxon>Heteroptera</taxon>
        <taxon>Panheteroptera</taxon>
        <taxon>Cimicomorpha</taxon>
        <taxon>Miridae</taxon>
        <taxon>Dicyphina</taxon>
        <taxon>Nesidiocoris</taxon>
    </lineage>
</organism>
<keyword evidence="2" id="KW-0472">Membrane</keyword>
<feature type="transmembrane region" description="Helical" evidence="2">
    <location>
        <begin position="172"/>
        <end position="191"/>
    </location>
</feature>
<dbReference type="PROSITE" id="PS50076">
    <property type="entry name" value="DNAJ_2"/>
    <property type="match status" value="1"/>
</dbReference>
<evidence type="ECO:0000256" key="1">
    <source>
        <dbReference type="SAM" id="MobiDB-lite"/>
    </source>
</evidence>
<proteinExistence type="predicted"/>
<dbReference type="PROSITE" id="PS00636">
    <property type="entry name" value="DNAJ_1"/>
    <property type="match status" value="1"/>
</dbReference>
<name>A0ABN7BB90_9HEMI</name>
<dbReference type="PANTHER" id="PTHR44825">
    <property type="match status" value="1"/>
</dbReference>
<dbReference type="SUPFAM" id="SSF46565">
    <property type="entry name" value="Chaperone J-domain"/>
    <property type="match status" value="1"/>
</dbReference>
<dbReference type="InterPro" id="IPR001623">
    <property type="entry name" value="DnaJ_domain"/>
</dbReference>
<dbReference type="SMART" id="SM00271">
    <property type="entry name" value="DnaJ"/>
    <property type="match status" value="1"/>
</dbReference>
<keyword evidence="5" id="KW-1185">Reference proteome</keyword>
<protein>
    <submittedName>
        <fullName evidence="4">DnaJ (Hsp40) homolog, subfamily C, member 4</fullName>
    </submittedName>
</protein>
<evidence type="ECO:0000313" key="4">
    <source>
        <dbReference type="EMBL" id="BET00923.1"/>
    </source>
</evidence>
<feature type="domain" description="J" evidence="3">
    <location>
        <begin position="30"/>
        <end position="95"/>
    </location>
</feature>
<keyword evidence="2" id="KW-1133">Transmembrane helix</keyword>
<dbReference type="Proteomes" id="UP001307889">
    <property type="component" value="Chromosome 12"/>
</dbReference>
<evidence type="ECO:0000256" key="2">
    <source>
        <dbReference type="SAM" id="Phobius"/>
    </source>
</evidence>
<dbReference type="PANTHER" id="PTHR44825:SF1">
    <property type="entry name" value="DNAJ HOMOLOG SUBFAMILY C MEMBER 4"/>
    <property type="match status" value="1"/>
</dbReference>
<dbReference type="PRINTS" id="PR00625">
    <property type="entry name" value="JDOMAIN"/>
</dbReference>
<feature type="compositionally biased region" description="Low complexity" evidence="1">
    <location>
        <begin position="112"/>
        <end position="123"/>
    </location>
</feature>
<dbReference type="InterPro" id="IPR018253">
    <property type="entry name" value="DnaJ_domain_CS"/>
</dbReference>